<dbReference type="OrthoDB" id="515887at2759"/>
<dbReference type="InterPro" id="IPR024989">
    <property type="entry name" value="MFS_assoc_dom"/>
</dbReference>
<name>A0A9N9WXW4_9DIPT</name>
<feature type="transmembrane region" description="Helical" evidence="6">
    <location>
        <begin position="74"/>
        <end position="93"/>
    </location>
</feature>
<evidence type="ECO:0000256" key="4">
    <source>
        <dbReference type="ARBA" id="ARBA00022989"/>
    </source>
</evidence>
<feature type="transmembrane region" description="Helical" evidence="6">
    <location>
        <begin position="493"/>
        <end position="516"/>
    </location>
</feature>
<gene>
    <name evidence="8" type="ORF">CHIRRI_LOCUS13309</name>
</gene>
<evidence type="ECO:0000259" key="7">
    <source>
        <dbReference type="Pfam" id="PF12832"/>
    </source>
</evidence>
<feature type="transmembrane region" description="Helical" evidence="6">
    <location>
        <begin position="314"/>
        <end position="335"/>
    </location>
</feature>
<protein>
    <recommendedName>
        <fullName evidence="7">Major facilitator superfamily associated domain-containing protein</fullName>
    </recommendedName>
</protein>
<feature type="transmembrane region" description="Helical" evidence="6">
    <location>
        <begin position="244"/>
        <end position="273"/>
    </location>
</feature>
<dbReference type="AlphaFoldDB" id="A0A9N9WXW4"/>
<feature type="transmembrane region" description="Helical" evidence="6">
    <location>
        <begin position="528"/>
        <end position="547"/>
    </location>
</feature>
<sequence>MVVEVDKHLLPMKGHYFLFNAGTAPVVPFIPTLAKQLGYSSVIVGIIYTILPIVGLISKPLFGAIGDRFHIQKRLFIIFQLVIIVSFFAINFIPSIPANSEFHCHNGATLMKFCPPNLNEIDKCMIEQVVDENNANTFGAHMKCEKNSAWRSVCSYWNVPGLCESSDKSVTINSFIAHNRIERLGDCFHLVFSNGTINDHSTTLYCPKDKDKVEMSCQVDFESETVSELFAGATDDQVKTTYQFWTFFMMLVISWAGMAVVVSIGDAICFEMLGNKPQKFGYQRLWGSVGWGTFSIIAGLLIDKFSEGKTSKDYSIGFYLMAGALVFDMIVSSRLKHTQTKLSTNILKDVGKIFKSFRVVVFFIWCICVGIGTAMVWNFLFWHLENLAATQESCSYDSSMKTLQGLVMGIQCFGGEVPFFFLSGKLLKKIGHINAMNLVLVGFVLRFFLYSILSNPWYVLPIELLNGVTFGIFYATMASYASSVAPQGTEATLQGLVGAVFEGVGVSTGSFIGGILMDKYGGAITFRYYALAFAVFFVCHLIIQWILERIYGPHEFHCDYEQPYNTIASDAFFFDDSDLQQPIIVRK</sequence>
<dbReference type="EMBL" id="OU895880">
    <property type="protein sequence ID" value="CAG9810496.1"/>
    <property type="molecule type" value="Genomic_DNA"/>
</dbReference>
<keyword evidence="4 6" id="KW-1133">Transmembrane helix</keyword>
<feature type="transmembrane region" description="Helical" evidence="6">
    <location>
        <begin position="285"/>
        <end position="302"/>
    </location>
</feature>
<dbReference type="InterPro" id="IPR036259">
    <property type="entry name" value="MFS_trans_sf"/>
</dbReference>
<comment type="subcellular location">
    <subcellularLocation>
        <location evidence="1">Membrane</location>
        <topology evidence="1">Multi-pass membrane protein</topology>
    </subcellularLocation>
</comment>
<evidence type="ECO:0000313" key="8">
    <source>
        <dbReference type="EMBL" id="CAG9810496.1"/>
    </source>
</evidence>
<evidence type="ECO:0000256" key="1">
    <source>
        <dbReference type="ARBA" id="ARBA00004141"/>
    </source>
</evidence>
<evidence type="ECO:0000256" key="5">
    <source>
        <dbReference type="ARBA" id="ARBA00023136"/>
    </source>
</evidence>
<evidence type="ECO:0000313" key="9">
    <source>
        <dbReference type="Proteomes" id="UP001153620"/>
    </source>
</evidence>
<evidence type="ECO:0000256" key="2">
    <source>
        <dbReference type="ARBA" id="ARBA00005241"/>
    </source>
</evidence>
<evidence type="ECO:0000256" key="6">
    <source>
        <dbReference type="SAM" id="Phobius"/>
    </source>
</evidence>
<dbReference type="InterPro" id="IPR051717">
    <property type="entry name" value="MFS_MFSD6"/>
</dbReference>
<evidence type="ECO:0000256" key="3">
    <source>
        <dbReference type="ARBA" id="ARBA00022692"/>
    </source>
</evidence>
<keyword evidence="3 6" id="KW-0812">Transmembrane</keyword>
<keyword evidence="9" id="KW-1185">Reference proteome</keyword>
<comment type="similarity">
    <text evidence="2">Belongs to the major facilitator superfamily. MFSD6 family.</text>
</comment>
<keyword evidence="5 6" id="KW-0472">Membrane</keyword>
<dbReference type="Proteomes" id="UP001153620">
    <property type="component" value="Chromosome 4"/>
</dbReference>
<feature type="domain" description="Major facilitator superfamily associated" evidence="7">
    <location>
        <begin position="10"/>
        <end position="528"/>
    </location>
</feature>
<dbReference type="Gene3D" id="1.20.1250.20">
    <property type="entry name" value="MFS general substrate transporter like domains"/>
    <property type="match status" value="3"/>
</dbReference>
<accession>A0A9N9WXW4</accession>
<dbReference type="Pfam" id="PF12832">
    <property type="entry name" value="MFS_1_like"/>
    <property type="match status" value="1"/>
</dbReference>
<feature type="transmembrane region" description="Helical" evidence="6">
    <location>
        <begin position="356"/>
        <end position="382"/>
    </location>
</feature>
<reference evidence="8" key="1">
    <citation type="submission" date="2022-01" db="EMBL/GenBank/DDBJ databases">
        <authorList>
            <person name="King R."/>
        </authorList>
    </citation>
    <scope>NUCLEOTIDE SEQUENCE</scope>
</reference>
<feature type="transmembrane region" description="Helical" evidence="6">
    <location>
        <begin position="40"/>
        <end position="62"/>
    </location>
</feature>
<organism evidence="8 9">
    <name type="scientific">Chironomus riparius</name>
    <dbReference type="NCBI Taxonomy" id="315576"/>
    <lineage>
        <taxon>Eukaryota</taxon>
        <taxon>Metazoa</taxon>
        <taxon>Ecdysozoa</taxon>
        <taxon>Arthropoda</taxon>
        <taxon>Hexapoda</taxon>
        <taxon>Insecta</taxon>
        <taxon>Pterygota</taxon>
        <taxon>Neoptera</taxon>
        <taxon>Endopterygota</taxon>
        <taxon>Diptera</taxon>
        <taxon>Nematocera</taxon>
        <taxon>Chironomoidea</taxon>
        <taxon>Chironomidae</taxon>
        <taxon>Chironominae</taxon>
        <taxon>Chironomus</taxon>
    </lineage>
</organism>
<feature type="transmembrane region" description="Helical" evidence="6">
    <location>
        <begin position="434"/>
        <end position="453"/>
    </location>
</feature>
<dbReference type="SUPFAM" id="SSF103473">
    <property type="entry name" value="MFS general substrate transporter"/>
    <property type="match status" value="1"/>
</dbReference>
<dbReference type="GO" id="GO:0016020">
    <property type="term" value="C:membrane"/>
    <property type="evidence" value="ECO:0007669"/>
    <property type="project" value="UniProtKB-SubCell"/>
</dbReference>
<proteinExistence type="inferred from homology"/>
<dbReference type="PANTHER" id="PTHR16172:SF30">
    <property type="entry name" value="SUGAR BABY, ISOFORM C"/>
    <property type="match status" value="1"/>
</dbReference>
<reference evidence="8" key="2">
    <citation type="submission" date="2022-10" db="EMBL/GenBank/DDBJ databases">
        <authorList>
            <consortium name="ENA_rothamsted_submissions"/>
            <consortium name="culmorum"/>
            <person name="King R."/>
        </authorList>
    </citation>
    <scope>NUCLEOTIDE SEQUENCE</scope>
</reference>
<dbReference type="PANTHER" id="PTHR16172">
    <property type="entry name" value="MAJOR FACILITATOR SUPERFAMILY DOMAIN-CONTAINING PROTEIN 6-LIKE"/>
    <property type="match status" value="1"/>
</dbReference>
<feature type="transmembrane region" description="Helical" evidence="6">
    <location>
        <begin position="459"/>
        <end position="481"/>
    </location>
</feature>
<dbReference type="CDD" id="cd17335">
    <property type="entry name" value="MFS_MFSD6"/>
    <property type="match status" value="1"/>
</dbReference>